<gene>
    <name evidence="3" type="ORF">NDU88_003377</name>
</gene>
<feature type="signal peptide" evidence="2">
    <location>
        <begin position="1"/>
        <end position="32"/>
    </location>
</feature>
<dbReference type="Proteomes" id="UP001066276">
    <property type="component" value="Chromosome 4_2"/>
</dbReference>
<reference evidence="3" key="1">
    <citation type="journal article" date="2022" name="bioRxiv">
        <title>Sequencing and chromosome-scale assembly of the giantPleurodeles waltlgenome.</title>
        <authorList>
            <person name="Brown T."/>
            <person name="Elewa A."/>
            <person name="Iarovenko S."/>
            <person name="Subramanian E."/>
            <person name="Araus A.J."/>
            <person name="Petzold A."/>
            <person name="Susuki M."/>
            <person name="Suzuki K.-i.T."/>
            <person name="Hayashi T."/>
            <person name="Toyoda A."/>
            <person name="Oliveira C."/>
            <person name="Osipova E."/>
            <person name="Leigh N.D."/>
            <person name="Simon A."/>
            <person name="Yun M.H."/>
        </authorList>
    </citation>
    <scope>NUCLEOTIDE SEQUENCE</scope>
    <source>
        <strain evidence="3">20211129_DDA</strain>
        <tissue evidence="3">Liver</tissue>
    </source>
</reference>
<evidence type="ECO:0000256" key="1">
    <source>
        <dbReference type="SAM" id="MobiDB-lite"/>
    </source>
</evidence>
<proteinExistence type="predicted"/>
<protein>
    <submittedName>
        <fullName evidence="3">Uncharacterized protein</fullName>
    </submittedName>
</protein>
<keyword evidence="2" id="KW-0732">Signal</keyword>
<organism evidence="3 4">
    <name type="scientific">Pleurodeles waltl</name>
    <name type="common">Iberian ribbed newt</name>
    <dbReference type="NCBI Taxonomy" id="8319"/>
    <lineage>
        <taxon>Eukaryota</taxon>
        <taxon>Metazoa</taxon>
        <taxon>Chordata</taxon>
        <taxon>Craniata</taxon>
        <taxon>Vertebrata</taxon>
        <taxon>Euteleostomi</taxon>
        <taxon>Amphibia</taxon>
        <taxon>Batrachia</taxon>
        <taxon>Caudata</taxon>
        <taxon>Salamandroidea</taxon>
        <taxon>Salamandridae</taxon>
        <taxon>Pleurodelinae</taxon>
        <taxon>Pleurodeles</taxon>
    </lineage>
</organism>
<dbReference type="EMBL" id="JANPWB010000008">
    <property type="protein sequence ID" value="KAJ1162913.1"/>
    <property type="molecule type" value="Genomic_DNA"/>
</dbReference>
<evidence type="ECO:0000313" key="3">
    <source>
        <dbReference type="EMBL" id="KAJ1162913.1"/>
    </source>
</evidence>
<comment type="caution">
    <text evidence="3">The sequence shown here is derived from an EMBL/GenBank/DDBJ whole genome shotgun (WGS) entry which is preliminary data.</text>
</comment>
<feature type="region of interest" description="Disordered" evidence="1">
    <location>
        <begin position="135"/>
        <end position="185"/>
    </location>
</feature>
<keyword evidence="4" id="KW-1185">Reference proteome</keyword>
<evidence type="ECO:0000256" key="2">
    <source>
        <dbReference type="SAM" id="SignalP"/>
    </source>
</evidence>
<evidence type="ECO:0000313" key="4">
    <source>
        <dbReference type="Proteomes" id="UP001066276"/>
    </source>
</evidence>
<dbReference type="AlphaFoldDB" id="A0AAV7SG76"/>
<feature type="chain" id="PRO_5043675619" evidence="2">
    <location>
        <begin position="33"/>
        <end position="185"/>
    </location>
</feature>
<name>A0AAV7SG76_PLEWA</name>
<accession>A0AAV7SG76</accession>
<sequence>MWVHAGQGPRRTCLPPLLLLIVPLLSFPASEQVRVRRFTVRGRRWWMVFRGGGRPRFAVKVQQAPESGLQARSPTTQQCATLSPGVLEGADHQCASLCASYPPRSCCFLSAHRHPGTQCLVCRIPGLRSILEPVSSGAAHSQRSRPRVLLPAGPPPGRAGWRDASGRGSGGSGRPPPAGISVLFV</sequence>